<keyword evidence="7" id="KW-1185">Reference proteome</keyword>
<keyword evidence="2" id="KW-0378">Hydrolase</keyword>
<comment type="caution">
    <text evidence="6">The sequence shown here is derived from an EMBL/GenBank/DDBJ whole genome shotgun (WGS) entry which is preliminary data.</text>
</comment>
<comment type="similarity">
    <text evidence="1 4">Belongs to the RNase T2 family.</text>
</comment>
<keyword evidence="2" id="KW-0255">Endonuclease</keyword>
<evidence type="ECO:0000256" key="3">
    <source>
        <dbReference type="ARBA" id="ARBA00023239"/>
    </source>
</evidence>
<proteinExistence type="inferred from homology"/>
<dbReference type="GO" id="GO:0005576">
    <property type="term" value="C:extracellular region"/>
    <property type="evidence" value="ECO:0007669"/>
    <property type="project" value="TreeGrafter"/>
</dbReference>
<accession>A0AAE1QQR5</accession>
<dbReference type="Pfam" id="PF00445">
    <property type="entry name" value="Ribonuclease_T2"/>
    <property type="match status" value="1"/>
</dbReference>
<dbReference type="InterPro" id="IPR036430">
    <property type="entry name" value="RNase_T2-like_sf"/>
</dbReference>
<dbReference type="AlphaFoldDB" id="A0AAE1QQR5"/>
<name>A0AAE1QQR5_9SOLA</name>
<keyword evidence="3" id="KW-0456">Lyase</keyword>
<dbReference type="PANTHER" id="PTHR11240">
    <property type="entry name" value="RIBONUCLEASE T2"/>
    <property type="match status" value="1"/>
</dbReference>
<evidence type="ECO:0000256" key="1">
    <source>
        <dbReference type="ARBA" id="ARBA00007469"/>
    </source>
</evidence>
<gene>
    <name evidence="6" type="ORF">RND71_042063</name>
</gene>
<evidence type="ECO:0000313" key="6">
    <source>
        <dbReference type="EMBL" id="KAK4337576.1"/>
    </source>
</evidence>
<dbReference type="GO" id="GO:0003723">
    <property type="term" value="F:RNA binding"/>
    <property type="evidence" value="ECO:0007669"/>
    <property type="project" value="InterPro"/>
</dbReference>
<protein>
    <submittedName>
        <fullName evidence="6">Uncharacterized protein</fullName>
    </submittedName>
</protein>
<dbReference type="PANTHER" id="PTHR11240:SF60">
    <property type="entry name" value="RIBONUCLEASE T2"/>
    <property type="match status" value="1"/>
</dbReference>
<dbReference type="EMBL" id="JAVYJV010000024">
    <property type="protein sequence ID" value="KAK4337576.1"/>
    <property type="molecule type" value="Genomic_DNA"/>
</dbReference>
<dbReference type="Gene3D" id="3.90.730.10">
    <property type="entry name" value="Ribonuclease T2-like"/>
    <property type="match status" value="1"/>
</dbReference>
<keyword evidence="2" id="KW-0540">Nuclease</keyword>
<evidence type="ECO:0000256" key="2">
    <source>
        <dbReference type="ARBA" id="ARBA00022759"/>
    </source>
</evidence>
<dbReference type="InterPro" id="IPR001568">
    <property type="entry name" value="RNase_T2-like"/>
</dbReference>
<evidence type="ECO:0000313" key="7">
    <source>
        <dbReference type="Proteomes" id="UP001291623"/>
    </source>
</evidence>
<feature type="chain" id="PRO_5042223945" evidence="5">
    <location>
        <begin position="23"/>
        <end position="270"/>
    </location>
</feature>
<evidence type="ECO:0000256" key="5">
    <source>
        <dbReference type="SAM" id="SignalP"/>
    </source>
</evidence>
<feature type="signal peptide" evidence="5">
    <location>
        <begin position="1"/>
        <end position="22"/>
    </location>
</feature>
<sequence length="270" mass="30864">MKMKNISLLLLTLALFCISVCSQNVEQIQFVLRWPQTYCNKDPKPKVKCDKIPPLKFTLDGFWGTDSNGKILQGCTDTEKRDWKIVLHTTMATKLNNFWPSLTEQEPIDMWKEAWNTYGTCIIRTFKGPTQYFNRADRLAGEIGDLLQHHLINSDGIVPCDSATYNNGEILNSFKKVSNNQELSFTCKKINSTHAYLDQVTFCYDQKDPRNIVSCLSSVTSHRCLVQNIIVPRPSPPTRAFISADSSMTGEKLRPNSIWEILRMTSRDDD</sequence>
<dbReference type="GO" id="GO:0033897">
    <property type="term" value="F:ribonuclease T2 activity"/>
    <property type="evidence" value="ECO:0007669"/>
    <property type="project" value="InterPro"/>
</dbReference>
<dbReference type="SUPFAM" id="SSF55895">
    <property type="entry name" value="Ribonuclease Rh-like"/>
    <property type="match status" value="1"/>
</dbReference>
<keyword evidence="5" id="KW-0732">Signal</keyword>
<dbReference type="Proteomes" id="UP001291623">
    <property type="component" value="Unassembled WGS sequence"/>
</dbReference>
<reference evidence="6" key="1">
    <citation type="submission" date="2023-12" db="EMBL/GenBank/DDBJ databases">
        <title>Genome assembly of Anisodus tanguticus.</title>
        <authorList>
            <person name="Wang Y.-J."/>
        </authorList>
    </citation>
    <scope>NUCLEOTIDE SEQUENCE</scope>
    <source>
        <strain evidence="6">KB-2021</strain>
        <tissue evidence="6">Leaf</tissue>
    </source>
</reference>
<evidence type="ECO:0000256" key="4">
    <source>
        <dbReference type="RuleBase" id="RU004328"/>
    </source>
</evidence>
<organism evidence="6 7">
    <name type="scientific">Anisodus tanguticus</name>
    <dbReference type="NCBI Taxonomy" id="243964"/>
    <lineage>
        <taxon>Eukaryota</taxon>
        <taxon>Viridiplantae</taxon>
        <taxon>Streptophyta</taxon>
        <taxon>Embryophyta</taxon>
        <taxon>Tracheophyta</taxon>
        <taxon>Spermatophyta</taxon>
        <taxon>Magnoliopsida</taxon>
        <taxon>eudicotyledons</taxon>
        <taxon>Gunneridae</taxon>
        <taxon>Pentapetalae</taxon>
        <taxon>asterids</taxon>
        <taxon>lamiids</taxon>
        <taxon>Solanales</taxon>
        <taxon>Solanaceae</taxon>
        <taxon>Solanoideae</taxon>
        <taxon>Hyoscyameae</taxon>
        <taxon>Anisodus</taxon>
    </lineage>
</organism>
<dbReference type="GO" id="GO:0006401">
    <property type="term" value="P:RNA catabolic process"/>
    <property type="evidence" value="ECO:0007669"/>
    <property type="project" value="TreeGrafter"/>
</dbReference>